<dbReference type="SUPFAM" id="SSF56784">
    <property type="entry name" value="HAD-like"/>
    <property type="match status" value="1"/>
</dbReference>
<gene>
    <name evidence="6" type="ORF">ABIC99_003120</name>
    <name evidence="7" type="ORF">EWH46_11940</name>
</gene>
<dbReference type="Proteomes" id="UP000323522">
    <property type="component" value="Chromosome"/>
</dbReference>
<dbReference type="InterPro" id="IPR036412">
    <property type="entry name" value="HAD-like_sf"/>
</dbReference>
<keyword evidence="9" id="KW-1185">Reference proteome</keyword>
<dbReference type="InterPro" id="IPR023214">
    <property type="entry name" value="HAD_sf"/>
</dbReference>
<dbReference type="Gene3D" id="1.10.150.240">
    <property type="entry name" value="Putative phosphatase, domain 2"/>
    <property type="match status" value="1"/>
</dbReference>
<reference evidence="6 9" key="2">
    <citation type="submission" date="2024-06" db="EMBL/GenBank/DDBJ databases">
        <title>Genomic Encyclopedia of Type Strains, Phase IV (KMG-IV): sequencing the most valuable type-strain genomes for metagenomic binning, comparative biology and taxonomic classification.</title>
        <authorList>
            <person name="Goeker M."/>
        </authorList>
    </citation>
    <scope>NUCLEOTIDE SEQUENCE [LARGE SCALE GENOMIC DNA]</scope>
    <source>
        <strain evidence="6 9">D-501</strain>
    </source>
</reference>
<evidence type="ECO:0000256" key="2">
    <source>
        <dbReference type="ARBA" id="ARBA00006171"/>
    </source>
</evidence>
<dbReference type="EMBL" id="JBEPLS010000014">
    <property type="protein sequence ID" value="MET3605293.1"/>
    <property type="molecule type" value="Genomic_DNA"/>
</dbReference>
<dbReference type="GO" id="GO:0046872">
    <property type="term" value="F:metal ion binding"/>
    <property type="evidence" value="ECO:0007669"/>
    <property type="project" value="UniProtKB-KW"/>
</dbReference>
<evidence type="ECO:0000256" key="1">
    <source>
        <dbReference type="ARBA" id="ARBA00001946"/>
    </source>
</evidence>
<dbReference type="Proteomes" id="UP001549111">
    <property type="component" value="Unassembled WGS sequence"/>
</dbReference>
<dbReference type="PANTHER" id="PTHR46193">
    <property type="entry name" value="6-PHOSPHOGLUCONATE PHOSPHATASE"/>
    <property type="match status" value="1"/>
</dbReference>
<name>A0A5C1Q0A1_9BURK</name>
<keyword evidence="6" id="KW-0378">Hydrolase</keyword>
<dbReference type="OrthoDB" id="9800058at2"/>
<dbReference type="RefSeq" id="WP_149504109.1">
    <property type="nucleotide sequence ID" value="NZ_CP035708.1"/>
</dbReference>
<sequence>MTPDVIPAALLFDMDGTLIDSMPLHDRSWAVWHAELGLPFDDAGFFAATAGRTNLEILRDLFPARDEAELERLADRKEAIYREIAVRELELIAGTRAVLAQARERGLKLAICTAAPPANIALACERFGLGELVDTITSPADGLRGKPHPDIFLEAARRLGVEPARCLVFEDAPLGIEAARRGGMAAVALTTTLPADAFAGFPNVVETIADFSDYSLPHSLPHNRPNSLDPETSHA</sequence>
<proteinExistence type="inferred from homology"/>
<dbReference type="InterPro" id="IPR023198">
    <property type="entry name" value="PGP-like_dom2"/>
</dbReference>
<evidence type="ECO:0000256" key="4">
    <source>
        <dbReference type="ARBA" id="ARBA00022842"/>
    </source>
</evidence>
<keyword evidence="4" id="KW-0460">Magnesium</keyword>
<comment type="cofactor">
    <cofactor evidence="1">
        <name>Mg(2+)</name>
        <dbReference type="ChEBI" id="CHEBI:18420"/>
    </cofactor>
</comment>
<keyword evidence="5" id="KW-0119">Carbohydrate metabolism</keyword>
<dbReference type="GO" id="GO:0016787">
    <property type="term" value="F:hydrolase activity"/>
    <property type="evidence" value="ECO:0007669"/>
    <property type="project" value="UniProtKB-KW"/>
</dbReference>
<reference evidence="7 8" key="1">
    <citation type="submission" date="2019-02" db="EMBL/GenBank/DDBJ databases">
        <title>Complete Genome Sequence and Methylome Analysis of Sphaerotilus natans subsp. sulfidivorans D-507.</title>
        <authorList>
            <person name="Fomenkov A."/>
            <person name="Gridneva E."/>
            <person name="Smolyakov D."/>
            <person name="Dubinina G."/>
            <person name="Vincze T."/>
            <person name="Grabovich M."/>
            <person name="Roberts R.J."/>
        </authorList>
    </citation>
    <scope>NUCLEOTIDE SEQUENCE [LARGE SCALE GENOMIC DNA]</scope>
    <source>
        <strain evidence="7 8">D-507</strain>
    </source>
</reference>
<protein>
    <submittedName>
        <fullName evidence="7">HAD family phosphatase</fullName>
    </submittedName>
    <submittedName>
        <fullName evidence="6">HAD superfamily hydrolase (TIGR01509 family)</fullName>
    </submittedName>
</protein>
<dbReference type="InterPro" id="IPR051600">
    <property type="entry name" value="Beta-PGM-like"/>
</dbReference>
<dbReference type="InterPro" id="IPR006439">
    <property type="entry name" value="HAD-SF_hydro_IA"/>
</dbReference>
<dbReference type="SFLD" id="SFLDG01135">
    <property type="entry name" value="C1.5.6:_HAD__Beta-PGM__Phospha"/>
    <property type="match status" value="1"/>
</dbReference>
<comment type="similarity">
    <text evidence="2">Belongs to the HAD-like hydrolase superfamily. CbbY/CbbZ/Gph/YieH family.</text>
</comment>
<evidence type="ECO:0000256" key="5">
    <source>
        <dbReference type="ARBA" id="ARBA00023277"/>
    </source>
</evidence>
<dbReference type="KEGG" id="snn:EWH46_11940"/>
<evidence type="ECO:0000313" key="7">
    <source>
        <dbReference type="EMBL" id="QEN01423.1"/>
    </source>
</evidence>
<evidence type="ECO:0000256" key="3">
    <source>
        <dbReference type="ARBA" id="ARBA00022723"/>
    </source>
</evidence>
<dbReference type="PANTHER" id="PTHR46193:SF18">
    <property type="entry name" value="HEXITOL PHOSPHATASE B"/>
    <property type="match status" value="1"/>
</dbReference>
<evidence type="ECO:0000313" key="6">
    <source>
        <dbReference type="EMBL" id="MET3605293.1"/>
    </source>
</evidence>
<dbReference type="EMBL" id="CP035708">
    <property type="protein sequence ID" value="QEN01423.1"/>
    <property type="molecule type" value="Genomic_DNA"/>
</dbReference>
<dbReference type="CDD" id="cd07505">
    <property type="entry name" value="HAD_BPGM-like"/>
    <property type="match status" value="1"/>
</dbReference>
<dbReference type="NCBIfam" id="TIGR01509">
    <property type="entry name" value="HAD-SF-IA-v3"/>
    <property type="match status" value="1"/>
</dbReference>
<organism evidence="7 8">
    <name type="scientific">Sphaerotilus sulfidivorans</name>
    <dbReference type="NCBI Taxonomy" id="639200"/>
    <lineage>
        <taxon>Bacteria</taxon>
        <taxon>Pseudomonadati</taxon>
        <taxon>Pseudomonadota</taxon>
        <taxon>Betaproteobacteria</taxon>
        <taxon>Burkholderiales</taxon>
        <taxon>Sphaerotilaceae</taxon>
        <taxon>Sphaerotilus</taxon>
    </lineage>
</organism>
<dbReference type="Gene3D" id="3.40.50.1000">
    <property type="entry name" value="HAD superfamily/HAD-like"/>
    <property type="match status" value="1"/>
</dbReference>
<dbReference type="AlphaFoldDB" id="A0A5C1Q0A1"/>
<keyword evidence="3" id="KW-0479">Metal-binding</keyword>
<dbReference type="SFLD" id="SFLDG01129">
    <property type="entry name" value="C1.5:_HAD__Beta-PGM__Phosphata"/>
    <property type="match status" value="1"/>
</dbReference>
<evidence type="ECO:0000313" key="8">
    <source>
        <dbReference type="Proteomes" id="UP000323522"/>
    </source>
</evidence>
<evidence type="ECO:0000313" key="9">
    <source>
        <dbReference type="Proteomes" id="UP001549111"/>
    </source>
</evidence>
<dbReference type="Pfam" id="PF00702">
    <property type="entry name" value="Hydrolase"/>
    <property type="match status" value="1"/>
</dbReference>
<accession>A0A5C1Q0A1</accession>
<dbReference type="SFLD" id="SFLDS00003">
    <property type="entry name" value="Haloacid_Dehalogenase"/>
    <property type="match status" value="1"/>
</dbReference>